<dbReference type="Gene3D" id="2.60.40.420">
    <property type="entry name" value="Cupredoxins - blue copper proteins"/>
    <property type="match status" value="4"/>
</dbReference>
<dbReference type="GO" id="GO:0005886">
    <property type="term" value="C:plasma membrane"/>
    <property type="evidence" value="ECO:0007669"/>
    <property type="project" value="TreeGrafter"/>
</dbReference>
<comment type="caution">
    <text evidence="2">The sequence shown here is derived from an EMBL/GenBank/DDBJ whole genome shotgun (WGS) entry which is preliminary data.</text>
</comment>
<evidence type="ECO:0008006" key="4">
    <source>
        <dbReference type="Google" id="ProtNLM"/>
    </source>
</evidence>
<dbReference type="InterPro" id="IPR050633">
    <property type="entry name" value="Neuropilin_MCO_CoagFactor"/>
</dbReference>
<evidence type="ECO:0000256" key="1">
    <source>
        <dbReference type="ARBA" id="ARBA00023157"/>
    </source>
</evidence>
<dbReference type="SUPFAM" id="SSF49503">
    <property type="entry name" value="Cupredoxins"/>
    <property type="match status" value="4"/>
</dbReference>
<sequence length="487" mass="54509">MFYIFLEGALYPDRTSGRNKDDDNVPPGKNYTYVWPVREEYAPAPADANCLTWVYHSHIDAPKDICSGLIGPLLVCKEGILHKYSGTRTDVDQEFVIMFALVDENQSWYLEENIRHFCTDPDSVDKEDAVFQRSNKMHALNGYLFGNFPEPDMCVGESVSWHLFGMGNEIDIHSIYFYGNTFISRGHRTDVVNLFPATFLTTEMIVENPGKWMITCQVSDHFQAFIPWLMAFLSSAAGMLGQYNVGNCKSGIFHPKMKGQQRRYFIAAEKILWDYGPQGYNKFSGLPLNASGRLQVHSSCCFWCLLPVAKVGSVGCVGFLMEGTSDCVLEDEAGSCLSGGQDHVQWCVLGCPIIKAEVGDTLLVTFANKADKVYSILPHGVIYDKASDAAPNVDAVEPIKDTSSGLVGPLLVCKKGILNADGTQKGIDKEFYLLFTVFDENLSRYLDENIQKFTWRPFSVDKDDKEFVKSNRMHGMKNVFPSCKGKS</sequence>
<protein>
    <recommendedName>
        <fullName evidence="4">Hephaestin-like protein 1</fullName>
    </recommendedName>
</protein>
<dbReference type="GO" id="GO:0038023">
    <property type="term" value="F:signaling receptor activity"/>
    <property type="evidence" value="ECO:0007669"/>
    <property type="project" value="TreeGrafter"/>
</dbReference>
<dbReference type="InterPro" id="IPR008972">
    <property type="entry name" value="Cupredoxin"/>
</dbReference>
<keyword evidence="1" id="KW-1015">Disulfide bond</keyword>
<proteinExistence type="predicted"/>
<organism evidence="2 3">
    <name type="scientific">Eschrichtius robustus</name>
    <name type="common">California gray whale</name>
    <name type="synonym">Eschrichtius gibbosus</name>
    <dbReference type="NCBI Taxonomy" id="9764"/>
    <lineage>
        <taxon>Eukaryota</taxon>
        <taxon>Metazoa</taxon>
        <taxon>Chordata</taxon>
        <taxon>Craniata</taxon>
        <taxon>Vertebrata</taxon>
        <taxon>Euteleostomi</taxon>
        <taxon>Mammalia</taxon>
        <taxon>Eutheria</taxon>
        <taxon>Laurasiatheria</taxon>
        <taxon>Artiodactyla</taxon>
        <taxon>Whippomorpha</taxon>
        <taxon>Cetacea</taxon>
        <taxon>Mysticeti</taxon>
        <taxon>Eschrichtiidae</taxon>
        <taxon>Eschrichtius</taxon>
    </lineage>
</organism>
<dbReference type="EMBL" id="JAIQCJ010000074">
    <property type="protein sequence ID" value="KAJ8798428.1"/>
    <property type="molecule type" value="Genomic_DNA"/>
</dbReference>
<dbReference type="PANTHER" id="PTHR46806:SF10">
    <property type="entry name" value="COAGULATION FACTOR V"/>
    <property type="match status" value="1"/>
</dbReference>
<name>A0AB34I150_ESCRO</name>
<gene>
    <name evidence="2" type="ORF">J1605_001553</name>
</gene>
<dbReference type="AlphaFoldDB" id="A0AB34I150"/>
<evidence type="ECO:0000313" key="3">
    <source>
        <dbReference type="Proteomes" id="UP001159641"/>
    </source>
</evidence>
<keyword evidence="3" id="KW-1185">Reference proteome</keyword>
<accession>A0AB34I150</accession>
<dbReference type="Proteomes" id="UP001159641">
    <property type="component" value="Unassembled WGS sequence"/>
</dbReference>
<reference evidence="2 3" key="1">
    <citation type="submission" date="2022-11" db="EMBL/GenBank/DDBJ databases">
        <title>Whole genome sequence of Eschrichtius robustus ER-17-0199.</title>
        <authorList>
            <person name="Bruniche-Olsen A."/>
            <person name="Black A.N."/>
            <person name="Fields C.J."/>
            <person name="Walden K."/>
            <person name="Dewoody J.A."/>
        </authorList>
    </citation>
    <scope>NUCLEOTIDE SEQUENCE [LARGE SCALE GENOMIC DNA]</scope>
    <source>
        <strain evidence="2">ER-17-0199</strain>
        <tissue evidence="2">Blubber</tissue>
    </source>
</reference>
<dbReference type="PANTHER" id="PTHR46806">
    <property type="entry name" value="F5/8 TYPE C DOMAIN-CONTAINING PROTEIN"/>
    <property type="match status" value="1"/>
</dbReference>
<evidence type="ECO:0000313" key="2">
    <source>
        <dbReference type="EMBL" id="KAJ8798428.1"/>
    </source>
</evidence>